<gene>
    <name evidence="1" type="ORF">GWC95_18575</name>
</gene>
<accession>A0ABX0A449</accession>
<name>A0ABX0A449_9BACT</name>
<organism evidence="1 2">
    <name type="scientific">Sediminibacterium roseum</name>
    <dbReference type="NCBI Taxonomy" id="1978412"/>
    <lineage>
        <taxon>Bacteria</taxon>
        <taxon>Pseudomonadati</taxon>
        <taxon>Bacteroidota</taxon>
        <taxon>Chitinophagia</taxon>
        <taxon>Chitinophagales</taxon>
        <taxon>Chitinophagaceae</taxon>
        <taxon>Sediminibacterium</taxon>
    </lineage>
</organism>
<proteinExistence type="predicted"/>
<evidence type="ECO:0000313" key="2">
    <source>
        <dbReference type="Proteomes" id="UP000753802"/>
    </source>
</evidence>
<reference evidence="1 2" key="1">
    <citation type="submission" date="2020-01" db="EMBL/GenBank/DDBJ databases">
        <title>Genome analysis.</title>
        <authorList>
            <person name="Wu S."/>
            <person name="Wang G."/>
        </authorList>
    </citation>
    <scope>NUCLEOTIDE SEQUENCE [LARGE SCALE GENOMIC DNA]</scope>
    <source>
        <strain evidence="1 2">SYL130</strain>
    </source>
</reference>
<evidence type="ECO:0000313" key="1">
    <source>
        <dbReference type="EMBL" id="NCI51936.1"/>
    </source>
</evidence>
<dbReference type="Gene3D" id="1.20.120.450">
    <property type="entry name" value="dinb family like domain"/>
    <property type="match status" value="1"/>
</dbReference>
<comment type="caution">
    <text evidence="1">The sequence shown here is derived from an EMBL/GenBank/DDBJ whole genome shotgun (WGS) entry which is preliminary data.</text>
</comment>
<dbReference type="EMBL" id="JAACJS010000015">
    <property type="protein sequence ID" value="NCI51936.1"/>
    <property type="molecule type" value="Genomic_DNA"/>
</dbReference>
<dbReference type="RefSeq" id="WP_161820200.1">
    <property type="nucleotide sequence ID" value="NZ_JAACJS010000015.1"/>
</dbReference>
<dbReference type="Proteomes" id="UP000753802">
    <property type="component" value="Unassembled WGS sequence"/>
</dbReference>
<evidence type="ECO:0008006" key="3">
    <source>
        <dbReference type="Google" id="ProtNLM"/>
    </source>
</evidence>
<keyword evidence="2" id="KW-1185">Reference proteome</keyword>
<sequence>MNDFRSFLQNDYIPLLQTLQPHQQPKWGRMDAQQMVEHMRDIFKLANGSIKMPLMDKNPTHVEKKRAFLLTDLPFPQLAKGPGLPEDPIPHRAAGMEEALKKLKPEIDAMFAAYDADPALQLMHPAFGELDYDLQMRYMQKHVFHHLRQFGLID</sequence>
<dbReference type="InterPro" id="IPR034660">
    <property type="entry name" value="DinB/YfiT-like"/>
</dbReference>
<protein>
    <recommendedName>
        <fullName evidence="3">DUF1569 domain-containing protein</fullName>
    </recommendedName>
</protein>